<dbReference type="Pfam" id="PF06722">
    <property type="entry name" value="EryCIII-like_C"/>
    <property type="match status" value="1"/>
</dbReference>
<evidence type="ECO:0000259" key="3">
    <source>
        <dbReference type="Pfam" id="PF06722"/>
    </source>
</evidence>
<dbReference type="PANTHER" id="PTHR48050:SF13">
    <property type="entry name" value="STEROL 3-BETA-GLUCOSYLTRANSFERASE UGT80A2"/>
    <property type="match status" value="1"/>
</dbReference>
<sequence>MRVLIITAGSRGDVAPYTGLGRRLQEAGHEVVVAAHPAFEALIGGCGLGFRAVPGDPQALIRDWARAGSREEIQALTRAYADGLADGVAQAVGGGVDVLLTAFGPASLARVAGEALGIPVIGTYLVPSVPTGEFALPSARGDLDGPEGRLAAGQDVVRRAEGVFSGAASRLRSHFGLPVEAPSASSDVRPVFHGFSPSVLPRPDDWPSWVGAAGYWWPARPDGWQPPADLVDFLRAGPPPVFIGFGSMAVGEGERLSELVAGAVKRAGVRAVLQAGWADLGGFGGSGDVLAVGDVPHDWLFPRTAAVVHHAGAGTTAAALRAGVPAVPVPVMADQPFWAARLCELGVAPRSLPFQDLTAEALGAAISDSLADPSYRHRATELAHAIATEDGAAAVLAHLDSGLAEA</sequence>
<proteinExistence type="predicted"/>
<accession>A0ABW0XB24</accession>
<organism evidence="4 5">
    <name type="scientific">Kitasatospora misakiensis</name>
    <dbReference type="NCBI Taxonomy" id="67330"/>
    <lineage>
        <taxon>Bacteria</taxon>
        <taxon>Bacillati</taxon>
        <taxon>Actinomycetota</taxon>
        <taxon>Actinomycetes</taxon>
        <taxon>Kitasatosporales</taxon>
        <taxon>Streptomycetaceae</taxon>
        <taxon>Kitasatospora</taxon>
    </lineage>
</organism>
<comment type="caution">
    <text evidence="4">The sequence shown here is derived from an EMBL/GenBank/DDBJ whole genome shotgun (WGS) entry which is preliminary data.</text>
</comment>
<dbReference type="InterPro" id="IPR010610">
    <property type="entry name" value="EryCIII-like_C"/>
</dbReference>
<keyword evidence="5" id="KW-1185">Reference proteome</keyword>
<gene>
    <name evidence="4" type="ORF">ACFP3U_32885</name>
</gene>
<dbReference type="PANTHER" id="PTHR48050">
    <property type="entry name" value="STEROL 3-BETA-GLUCOSYLTRANSFERASE"/>
    <property type="match status" value="1"/>
</dbReference>
<dbReference type="EMBL" id="JBHSOF010000066">
    <property type="protein sequence ID" value="MFC5667747.1"/>
    <property type="molecule type" value="Genomic_DNA"/>
</dbReference>
<evidence type="ECO:0000259" key="2">
    <source>
        <dbReference type="Pfam" id="PF03033"/>
    </source>
</evidence>
<evidence type="ECO:0000313" key="4">
    <source>
        <dbReference type="EMBL" id="MFC5667747.1"/>
    </source>
</evidence>
<evidence type="ECO:0000313" key="5">
    <source>
        <dbReference type="Proteomes" id="UP001595975"/>
    </source>
</evidence>
<reference evidence="5" key="1">
    <citation type="journal article" date="2019" name="Int. J. Syst. Evol. Microbiol.">
        <title>The Global Catalogue of Microorganisms (GCM) 10K type strain sequencing project: providing services to taxonomists for standard genome sequencing and annotation.</title>
        <authorList>
            <consortium name="The Broad Institute Genomics Platform"/>
            <consortium name="The Broad Institute Genome Sequencing Center for Infectious Disease"/>
            <person name="Wu L."/>
            <person name="Ma J."/>
        </authorList>
    </citation>
    <scope>NUCLEOTIDE SEQUENCE [LARGE SCALE GENOMIC DNA]</scope>
    <source>
        <strain evidence="5">CGMCC 4.1437</strain>
    </source>
</reference>
<evidence type="ECO:0000256" key="1">
    <source>
        <dbReference type="ARBA" id="ARBA00022679"/>
    </source>
</evidence>
<dbReference type="Pfam" id="PF03033">
    <property type="entry name" value="Glyco_transf_28"/>
    <property type="match status" value="1"/>
</dbReference>
<dbReference type="CDD" id="cd03784">
    <property type="entry name" value="GT1_Gtf-like"/>
    <property type="match status" value="1"/>
</dbReference>
<dbReference type="RefSeq" id="WP_380229416.1">
    <property type="nucleotide sequence ID" value="NZ_JBHSOF010000066.1"/>
</dbReference>
<dbReference type="InterPro" id="IPR004276">
    <property type="entry name" value="GlycoTrans_28_N"/>
</dbReference>
<protein>
    <submittedName>
        <fullName evidence="4">Glycosyltransferase</fullName>
    </submittedName>
</protein>
<dbReference type="Proteomes" id="UP001595975">
    <property type="component" value="Unassembled WGS sequence"/>
</dbReference>
<feature type="domain" description="Glycosyltransferase family 28 N-terminal" evidence="2">
    <location>
        <begin position="3"/>
        <end position="128"/>
    </location>
</feature>
<keyword evidence="1" id="KW-0808">Transferase</keyword>
<dbReference type="Gene3D" id="3.40.50.2000">
    <property type="entry name" value="Glycogen Phosphorylase B"/>
    <property type="match status" value="2"/>
</dbReference>
<name>A0ABW0XB24_9ACTN</name>
<feature type="domain" description="Erythromycin biosynthesis protein CIII-like C-terminal" evidence="3">
    <location>
        <begin position="288"/>
        <end position="394"/>
    </location>
</feature>
<dbReference type="InterPro" id="IPR050426">
    <property type="entry name" value="Glycosyltransferase_28"/>
</dbReference>
<dbReference type="SUPFAM" id="SSF53756">
    <property type="entry name" value="UDP-Glycosyltransferase/glycogen phosphorylase"/>
    <property type="match status" value="1"/>
</dbReference>
<dbReference type="InterPro" id="IPR002213">
    <property type="entry name" value="UDP_glucos_trans"/>
</dbReference>